<keyword evidence="2" id="KW-1003">Cell membrane</keyword>
<evidence type="ECO:0000313" key="11">
    <source>
        <dbReference type="EMBL" id="XCH32953.1"/>
    </source>
</evidence>
<evidence type="ECO:0000256" key="9">
    <source>
        <dbReference type="ARBA" id="ARBA00029374"/>
    </source>
</evidence>
<dbReference type="InterPro" id="IPR017900">
    <property type="entry name" value="4Fe4S_Fe_S_CS"/>
</dbReference>
<keyword evidence="6" id="KW-0408">Iron</keyword>
<comment type="subcellular location">
    <subcellularLocation>
        <location evidence="1">Cell membrane</location>
    </subcellularLocation>
</comment>
<evidence type="ECO:0000256" key="1">
    <source>
        <dbReference type="ARBA" id="ARBA00004236"/>
    </source>
</evidence>
<keyword evidence="5" id="KW-0732">Signal</keyword>
<evidence type="ECO:0000256" key="4">
    <source>
        <dbReference type="ARBA" id="ARBA00022723"/>
    </source>
</evidence>
<organism evidence="11">
    <name type="scientific">Dehalogenimonas sp. 4OHTPN</name>
    <dbReference type="NCBI Taxonomy" id="3166643"/>
    <lineage>
        <taxon>Bacteria</taxon>
        <taxon>Bacillati</taxon>
        <taxon>Chloroflexota</taxon>
        <taxon>Dehalococcoidia</taxon>
        <taxon>Dehalococcoidales</taxon>
        <taxon>Dehalococcoidaceae</taxon>
        <taxon>Dehalogenimonas</taxon>
    </lineage>
</organism>
<feature type="domain" description="4Fe-4S ferredoxin-type" evidence="10">
    <location>
        <begin position="349"/>
        <end position="379"/>
    </location>
</feature>
<dbReference type="InterPro" id="IPR019546">
    <property type="entry name" value="TAT_signal_bac_arc"/>
</dbReference>
<dbReference type="GO" id="GO:0046872">
    <property type="term" value="F:metal ion binding"/>
    <property type="evidence" value="ECO:0007669"/>
    <property type="project" value="UniProtKB-KW"/>
</dbReference>
<dbReference type="GO" id="GO:0005886">
    <property type="term" value="C:plasma membrane"/>
    <property type="evidence" value="ECO:0007669"/>
    <property type="project" value="UniProtKB-SubCell"/>
</dbReference>
<dbReference type="InterPro" id="IPR012832">
    <property type="entry name" value="RDH"/>
</dbReference>
<proteinExistence type="predicted"/>
<gene>
    <name evidence="11" type="ORF">ABV300_07310</name>
</gene>
<keyword evidence="4" id="KW-0479">Metal-binding</keyword>
<dbReference type="NCBIfam" id="TIGR01409">
    <property type="entry name" value="TAT_signal_seq"/>
    <property type="match status" value="1"/>
</dbReference>
<evidence type="ECO:0000259" key="10">
    <source>
        <dbReference type="PROSITE" id="PS51379"/>
    </source>
</evidence>
<dbReference type="InterPro" id="IPR006311">
    <property type="entry name" value="TAT_signal"/>
</dbReference>
<evidence type="ECO:0000256" key="8">
    <source>
        <dbReference type="ARBA" id="ARBA00023136"/>
    </source>
</evidence>
<sequence length="503" mass="55941">MSFFHSTVSRRDFMKNLGIAGAGIGAAAAAAPAFTDMADVISKAQSIHPKNPWYVKEREYLNPTTEIDWNKMERFEGGPYDPVKCLSTADYQKIMAEMGANRKNFILNNAPGKTLRDFALNMSAAAYPNAVIWGPYVKHARVKGYFLGEQGSVFTPQMLGVPRWEGTPEDNARMMRSVFQHFGAAEVSFGEIIEGKTKKLINLSTTDWGPNMRIMFEDVDKAYVVDDGKDLATGKMVIPNRCKSVIVFKIRQSQEMTKKGNSYIARSGSNKAYDQLAITNYRVKAFLNGIGYEAMSGGTFGITCARPGWGALFGMGELARSMQMIAPTEGPVMRATAIMVTDLPLPVTNPIDAGTNKFCHSCFKCADICPSGAIYKEPNPDFIQCPTNHSGGVPGYVAEKLKPETFNNSPGYKRWPLNHFACRSYWTVNSASDNWCIGACVFNKMDEATIHPLIKMTVGASPVFNGFFTNMDIAFGYDHQPEDKWEDWWNEEHKVVPMPFTNY</sequence>
<dbReference type="PROSITE" id="PS51379">
    <property type="entry name" value="4FE4S_FER_2"/>
    <property type="match status" value="1"/>
</dbReference>
<dbReference type="InterPro" id="IPR017896">
    <property type="entry name" value="4Fe4S_Fe-S-bd"/>
</dbReference>
<keyword evidence="8" id="KW-0472">Membrane</keyword>
<comment type="cofactor">
    <cofactor evidence="9">
        <name>corrinoid</name>
        <dbReference type="ChEBI" id="CHEBI:33913"/>
    </cofactor>
</comment>
<accession>A0AAU8G7Q5</accession>
<dbReference type="PROSITE" id="PS51318">
    <property type="entry name" value="TAT"/>
    <property type="match status" value="1"/>
</dbReference>
<dbReference type="RefSeq" id="WP_353714216.1">
    <property type="nucleotide sequence ID" value="NZ_CP159307.1"/>
</dbReference>
<evidence type="ECO:0000256" key="3">
    <source>
        <dbReference type="ARBA" id="ARBA00022485"/>
    </source>
</evidence>
<protein>
    <submittedName>
        <fullName evidence="11">Reductive dehalogenase</fullName>
    </submittedName>
</protein>
<name>A0AAU8G7Q5_9CHLR</name>
<keyword evidence="7" id="KW-0411">Iron-sulfur</keyword>
<dbReference type="GO" id="GO:0051539">
    <property type="term" value="F:4 iron, 4 sulfur cluster binding"/>
    <property type="evidence" value="ECO:0007669"/>
    <property type="project" value="UniProtKB-KW"/>
</dbReference>
<evidence type="ECO:0000256" key="7">
    <source>
        <dbReference type="ARBA" id="ARBA00023014"/>
    </source>
</evidence>
<dbReference type="PROSITE" id="PS00198">
    <property type="entry name" value="4FE4S_FER_1"/>
    <property type="match status" value="1"/>
</dbReference>
<evidence type="ECO:0000256" key="6">
    <source>
        <dbReference type="ARBA" id="ARBA00023004"/>
    </source>
</evidence>
<dbReference type="AlphaFoldDB" id="A0AAU8G7Q5"/>
<keyword evidence="3" id="KW-0004">4Fe-4S</keyword>
<reference evidence="11" key="1">
    <citation type="submission" date="2024-06" db="EMBL/GenBank/DDBJ databases">
        <title>A Novel Isolate, Dehalogenimonas sp. Strain 4OHTPN, Dechlorinates Aromatic 4 Hydroxy chlorothalonil by a Novel Reductive Dehalogenase.</title>
        <authorList>
            <person name="Liu G."/>
        </authorList>
    </citation>
    <scope>NUCLEOTIDE SEQUENCE</scope>
    <source>
        <strain evidence="11">4OHTPN</strain>
    </source>
</reference>
<evidence type="ECO:0000256" key="5">
    <source>
        <dbReference type="ARBA" id="ARBA00022729"/>
    </source>
</evidence>
<dbReference type="EMBL" id="CP159307">
    <property type="protein sequence ID" value="XCH32953.1"/>
    <property type="molecule type" value="Genomic_DNA"/>
</dbReference>
<dbReference type="InterPro" id="IPR028894">
    <property type="entry name" value="RDH_dom"/>
</dbReference>
<dbReference type="Pfam" id="PF13486">
    <property type="entry name" value="Dehalogenase"/>
    <property type="match status" value="1"/>
</dbReference>
<dbReference type="NCBIfam" id="TIGR02486">
    <property type="entry name" value="RDH"/>
    <property type="match status" value="1"/>
</dbReference>
<evidence type="ECO:0000256" key="2">
    <source>
        <dbReference type="ARBA" id="ARBA00022475"/>
    </source>
</evidence>